<accession>A0ABW2NX32</accession>
<reference evidence="7" key="1">
    <citation type="journal article" date="2019" name="Int. J. Syst. Evol. Microbiol.">
        <title>The Global Catalogue of Microorganisms (GCM) 10K type strain sequencing project: providing services to taxonomists for standard genome sequencing and annotation.</title>
        <authorList>
            <consortium name="The Broad Institute Genomics Platform"/>
            <consortium name="The Broad Institute Genome Sequencing Center for Infectious Disease"/>
            <person name="Wu L."/>
            <person name="Ma J."/>
        </authorList>
    </citation>
    <scope>NUCLEOTIDE SEQUENCE [LARGE SCALE GENOMIC DNA]</scope>
    <source>
        <strain evidence="7">CECT 7649</strain>
    </source>
</reference>
<dbReference type="EMBL" id="JBHTCG010000001">
    <property type="protein sequence ID" value="MFC7380695.1"/>
    <property type="molecule type" value="Genomic_DNA"/>
</dbReference>
<keyword evidence="1" id="KW-0805">Transcription regulation</keyword>
<dbReference type="InterPro" id="IPR011075">
    <property type="entry name" value="TetR_C"/>
</dbReference>
<dbReference type="PROSITE" id="PS50977">
    <property type="entry name" value="HTH_TETR_2"/>
    <property type="match status" value="1"/>
</dbReference>
<keyword evidence="7" id="KW-1185">Reference proteome</keyword>
<dbReference type="SUPFAM" id="SSF46689">
    <property type="entry name" value="Homeodomain-like"/>
    <property type="match status" value="1"/>
</dbReference>
<evidence type="ECO:0000313" key="6">
    <source>
        <dbReference type="EMBL" id="MFC7380695.1"/>
    </source>
</evidence>
<dbReference type="RefSeq" id="WP_354915015.1">
    <property type="nucleotide sequence ID" value="NZ_JBHTCG010000001.1"/>
</dbReference>
<evidence type="ECO:0000256" key="3">
    <source>
        <dbReference type="ARBA" id="ARBA00023163"/>
    </source>
</evidence>
<dbReference type="InterPro" id="IPR009057">
    <property type="entry name" value="Homeodomain-like_sf"/>
</dbReference>
<keyword evidence="3" id="KW-0804">Transcription</keyword>
<keyword evidence="2 4" id="KW-0238">DNA-binding</keyword>
<evidence type="ECO:0000256" key="2">
    <source>
        <dbReference type="ARBA" id="ARBA00023125"/>
    </source>
</evidence>
<dbReference type="PANTHER" id="PTHR47506:SF6">
    <property type="entry name" value="HTH-TYPE TRANSCRIPTIONAL REPRESSOR NEMR"/>
    <property type="match status" value="1"/>
</dbReference>
<proteinExistence type="predicted"/>
<evidence type="ECO:0000256" key="1">
    <source>
        <dbReference type="ARBA" id="ARBA00023015"/>
    </source>
</evidence>
<feature type="domain" description="HTH tetR-type" evidence="5">
    <location>
        <begin position="5"/>
        <end position="65"/>
    </location>
</feature>
<protein>
    <submittedName>
        <fullName evidence="6">TetR/AcrR family transcriptional regulator</fullName>
    </submittedName>
</protein>
<dbReference type="Gene3D" id="1.10.357.10">
    <property type="entry name" value="Tetracycline Repressor, domain 2"/>
    <property type="match status" value="1"/>
</dbReference>
<dbReference type="Pfam" id="PF00440">
    <property type="entry name" value="TetR_N"/>
    <property type="match status" value="1"/>
</dbReference>
<dbReference type="Proteomes" id="UP001596496">
    <property type="component" value="Unassembled WGS sequence"/>
</dbReference>
<name>A0ABW2NX32_9ACTN</name>
<dbReference type="Pfam" id="PF16925">
    <property type="entry name" value="TetR_C_13"/>
    <property type="match status" value="1"/>
</dbReference>
<feature type="DNA-binding region" description="H-T-H motif" evidence="4">
    <location>
        <begin position="28"/>
        <end position="47"/>
    </location>
</feature>
<evidence type="ECO:0000256" key="4">
    <source>
        <dbReference type="PROSITE-ProRule" id="PRU00335"/>
    </source>
</evidence>
<comment type="caution">
    <text evidence="6">The sequence shown here is derived from an EMBL/GenBank/DDBJ whole genome shotgun (WGS) entry which is preliminary data.</text>
</comment>
<dbReference type="PANTHER" id="PTHR47506">
    <property type="entry name" value="TRANSCRIPTIONAL REGULATORY PROTEIN"/>
    <property type="match status" value="1"/>
</dbReference>
<organism evidence="6 7">
    <name type="scientific">Sphaerisporangium rhizosphaerae</name>
    <dbReference type="NCBI Taxonomy" id="2269375"/>
    <lineage>
        <taxon>Bacteria</taxon>
        <taxon>Bacillati</taxon>
        <taxon>Actinomycetota</taxon>
        <taxon>Actinomycetes</taxon>
        <taxon>Streptosporangiales</taxon>
        <taxon>Streptosporangiaceae</taxon>
        <taxon>Sphaerisporangium</taxon>
    </lineage>
</organism>
<dbReference type="InterPro" id="IPR036271">
    <property type="entry name" value="Tet_transcr_reg_TetR-rel_C_sf"/>
</dbReference>
<dbReference type="SUPFAM" id="SSF48498">
    <property type="entry name" value="Tetracyclin repressor-like, C-terminal domain"/>
    <property type="match status" value="1"/>
</dbReference>
<gene>
    <name evidence="6" type="ORF">ACFQSB_00675</name>
</gene>
<evidence type="ECO:0000313" key="7">
    <source>
        <dbReference type="Proteomes" id="UP001596496"/>
    </source>
</evidence>
<evidence type="ECO:0000259" key="5">
    <source>
        <dbReference type="PROSITE" id="PS50977"/>
    </source>
</evidence>
<sequence>MGRTSDARDRILAAAQSLIESRGYSALGVAEICKAAGVPKGSFYYFFESKEALALAVIDEHWSRQRRDWSAVLDGDGEPLDRLRRLFEITEAAQRAGQQTCGTVSGCLFGNLTLELSNQAETIRVRLQEIFDAQVDMVEAVVAQAGERGEVDVPDTRDAARSLVAQLEGQVLFAKLFNNTGRLDALWANCLALLGARPRQEAPARS</sequence>
<dbReference type="PRINTS" id="PR00455">
    <property type="entry name" value="HTHTETR"/>
</dbReference>
<dbReference type="InterPro" id="IPR001647">
    <property type="entry name" value="HTH_TetR"/>
</dbReference>